<proteinExistence type="predicted"/>
<feature type="domain" description="4Fe-4S ferredoxin-type" evidence="4">
    <location>
        <begin position="181"/>
        <end position="209"/>
    </location>
</feature>
<organism evidence="5 6">
    <name type="scientific">Candidatus Egerieicola pullicola</name>
    <dbReference type="NCBI Taxonomy" id="2840775"/>
    <lineage>
        <taxon>Bacteria</taxon>
        <taxon>Bacillati</taxon>
        <taxon>Bacillota</taxon>
        <taxon>Clostridia</taxon>
        <taxon>Eubacteriales</taxon>
        <taxon>Oscillospiraceae</taxon>
        <taxon>Oscillospiraceae incertae sedis</taxon>
        <taxon>Candidatus Egerieicola</taxon>
    </lineage>
</organism>
<dbReference type="Pfam" id="PF12838">
    <property type="entry name" value="Fer4_7"/>
    <property type="match status" value="1"/>
</dbReference>
<dbReference type="GO" id="GO:0051536">
    <property type="term" value="F:iron-sulfur cluster binding"/>
    <property type="evidence" value="ECO:0007669"/>
    <property type="project" value="UniProtKB-KW"/>
</dbReference>
<dbReference type="InterPro" id="IPR017896">
    <property type="entry name" value="4Fe4S_Fe-S-bd"/>
</dbReference>
<dbReference type="Gene3D" id="3.30.70.20">
    <property type="match status" value="1"/>
</dbReference>
<dbReference type="NCBIfam" id="NF038196">
    <property type="entry name" value="ferrodoxin_EFR1"/>
    <property type="match status" value="1"/>
</dbReference>
<keyword evidence="1" id="KW-0479">Metal-binding</keyword>
<keyword evidence="2" id="KW-0408">Iron</keyword>
<evidence type="ECO:0000313" key="5">
    <source>
        <dbReference type="EMBL" id="HIR41038.1"/>
    </source>
</evidence>
<reference evidence="5" key="1">
    <citation type="submission" date="2020-10" db="EMBL/GenBank/DDBJ databases">
        <authorList>
            <person name="Gilroy R."/>
        </authorList>
    </citation>
    <scope>NUCLEOTIDE SEQUENCE</scope>
    <source>
        <strain evidence="5">CHK184-25365</strain>
    </source>
</reference>
<dbReference type="InterPro" id="IPR047964">
    <property type="entry name" value="EFR1-like"/>
</dbReference>
<protein>
    <submittedName>
        <fullName evidence="5">EFR1 family ferrodoxin</fullName>
    </submittedName>
</protein>
<dbReference type="Gene3D" id="3.40.50.360">
    <property type="match status" value="1"/>
</dbReference>
<dbReference type="EMBL" id="DVGY01000093">
    <property type="protein sequence ID" value="HIR41038.1"/>
    <property type="molecule type" value="Genomic_DNA"/>
</dbReference>
<evidence type="ECO:0000256" key="3">
    <source>
        <dbReference type="ARBA" id="ARBA00023014"/>
    </source>
</evidence>
<dbReference type="InterPro" id="IPR026816">
    <property type="entry name" value="Flavodoxin_dom"/>
</dbReference>
<dbReference type="PROSITE" id="PS00198">
    <property type="entry name" value="4FE4S_FER_1"/>
    <property type="match status" value="1"/>
</dbReference>
<dbReference type="PROSITE" id="PS51379">
    <property type="entry name" value="4FE4S_FER_2"/>
    <property type="match status" value="1"/>
</dbReference>
<dbReference type="Pfam" id="PF12724">
    <property type="entry name" value="Flavodoxin_5"/>
    <property type="match status" value="1"/>
</dbReference>
<name>A0A9D1AIN1_9FIRM</name>
<accession>A0A9D1AIN1</accession>
<gene>
    <name evidence="5" type="ORF">IAB36_04335</name>
</gene>
<reference evidence="5" key="2">
    <citation type="journal article" date="2021" name="PeerJ">
        <title>Extensive microbial diversity within the chicken gut microbiome revealed by metagenomics and culture.</title>
        <authorList>
            <person name="Gilroy R."/>
            <person name="Ravi A."/>
            <person name="Getino M."/>
            <person name="Pursley I."/>
            <person name="Horton D.L."/>
            <person name="Alikhan N.F."/>
            <person name="Baker D."/>
            <person name="Gharbi K."/>
            <person name="Hall N."/>
            <person name="Watson M."/>
            <person name="Adriaenssens E.M."/>
            <person name="Foster-Nyarko E."/>
            <person name="Jarju S."/>
            <person name="Secka A."/>
            <person name="Antonio M."/>
            <person name="Oren A."/>
            <person name="Chaudhuri R.R."/>
            <person name="La Ragione R."/>
            <person name="Hildebrand F."/>
            <person name="Pallen M.J."/>
        </authorList>
    </citation>
    <scope>NUCLEOTIDE SEQUENCE</scope>
    <source>
        <strain evidence="5">CHK184-25365</strain>
    </source>
</reference>
<dbReference type="InterPro" id="IPR029039">
    <property type="entry name" value="Flavoprotein-like_sf"/>
</dbReference>
<dbReference type="SUPFAM" id="SSF52218">
    <property type="entry name" value="Flavoproteins"/>
    <property type="match status" value="1"/>
</dbReference>
<dbReference type="GO" id="GO:0046872">
    <property type="term" value="F:metal ion binding"/>
    <property type="evidence" value="ECO:0007669"/>
    <property type="project" value="UniProtKB-KW"/>
</dbReference>
<evidence type="ECO:0000313" key="6">
    <source>
        <dbReference type="Proteomes" id="UP000886749"/>
    </source>
</evidence>
<keyword evidence="3" id="KW-0411">Iron-sulfur</keyword>
<dbReference type="Proteomes" id="UP000886749">
    <property type="component" value="Unassembled WGS sequence"/>
</dbReference>
<comment type="caution">
    <text evidence="5">The sequence shown here is derived from an EMBL/GenBank/DDBJ whole genome shotgun (WGS) entry which is preliminary data.</text>
</comment>
<dbReference type="SUPFAM" id="SSF54862">
    <property type="entry name" value="4Fe-4S ferredoxins"/>
    <property type="match status" value="1"/>
</dbReference>
<dbReference type="InterPro" id="IPR017900">
    <property type="entry name" value="4Fe4S_Fe_S_CS"/>
</dbReference>
<evidence type="ECO:0000256" key="2">
    <source>
        <dbReference type="ARBA" id="ARBA00023004"/>
    </source>
</evidence>
<dbReference type="AlphaFoldDB" id="A0A9D1AIN1"/>
<evidence type="ECO:0000256" key="1">
    <source>
        <dbReference type="ARBA" id="ARBA00022723"/>
    </source>
</evidence>
<evidence type="ECO:0000259" key="4">
    <source>
        <dbReference type="PROSITE" id="PS51379"/>
    </source>
</evidence>
<sequence length="259" mass="28438">MIFYFTGTGNSRFAADLLAQKLSDQVVSLNQVFREKQPLTFSSQSPFVVVCPIYAWRLPRPVEEFLSQAEFTGSSKFYLVATMGASYGGAGVYAQRKLAEKSIDYMGLAGVVMPDNYLISFQMPSQQEALSILRASLPTLDQIAQTIAAGKPFPQPSAKILRKLLSGPVNWGFSHFMASSKSFTVSQDCIHCGQCAANCPTGNIVLREGQVEFGEHCAFCLGCIHRCPVHAIDYKGKGKKHGHYLCPPKDLILSPIEKE</sequence>